<dbReference type="Proteomes" id="UP000076842">
    <property type="component" value="Unassembled WGS sequence"/>
</dbReference>
<gene>
    <name evidence="1" type="ORF">CALCODRAFT_308159</name>
</gene>
<reference evidence="1 2" key="1">
    <citation type="journal article" date="2016" name="Mol. Biol. Evol.">
        <title>Comparative Genomics of Early-Diverging Mushroom-Forming Fungi Provides Insights into the Origins of Lignocellulose Decay Capabilities.</title>
        <authorList>
            <person name="Nagy L.G."/>
            <person name="Riley R."/>
            <person name="Tritt A."/>
            <person name="Adam C."/>
            <person name="Daum C."/>
            <person name="Floudas D."/>
            <person name="Sun H."/>
            <person name="Yadav J.S."/>
            <person name="Pangilinan J."/>
            <person name="Larsson K.H."/>
            <person name="Matsuura K."/>
            <person name="Barry K."/>
            <person name="Labutti K."/>
            <person name="Kuo R."/>
            <person name="Ohm R.A."/>
            <person name="Bhattacharya S.S."/>
            <person name="Shirouzu T."/>
            <person name="Yoshinaga Y."/>
            <person name="Martin F.M."/>
            <person name="Grigoriev I.V."/>
            <person name="Hibbett D.S."/>
        </authorList>
    </citation>
    <scope>NUCLEOTIDE SEQUENCE [LARGE SCALE GENOMIC DNA]</scope>
    <source>
        <strain evidence="1 2">HHB12733</strain>
    </source>
</reference>
<dbReference type="InParanoid" id="A0A165FGA1"/>
<organism evidence="1 2">
    <name type="scientific">Calocera cornea HHB12733</name>
    <dbReference type="NCBI Taxonomy" id="1353952"/>
    <lineage>
        <taxon>Eukaryota</taxon>
        <taxon>Fungi</taxon>
        <taxon>Dikarya</taxon>
        <taxon>Basidiomycota</taxon>
        <taxon>Agaricomycotina</taxon>
        <taxon>Dacrymycetes</taxon>
        <taxon>Dacrymycetales</taxon>
        <taxon>Dacrymycetaceae</taxon>
        <taxon>Calocera</taxon>
    </lineage>
</organism>
<protein>
    <submittedName>
        <fullName evidence="1">Uncharacterized protein</fullName>
    </submittedName>
</protein>
<proteinExistence type="predicted"/>
<name>A0A165FGA1_9BASI</name>
<evidence type="ECO:0000313" key="2">
    <source>
        <dbReference type="Proteomes" id="UP000076842"/>
    </source>
</evidence>
<dbReference type="AlphaFoldDB" id="A0A165FGA1"/>
<keyword evidence="2" id="KW-1185">Reference proteome</keyword>
<accession>A0A165FGA1</accession>
<evidence type="ECO:0000313" key="1">
    <source>
        <dbReference type="EMBL" id="KZT56704.1"/>
    </source>
</evidence>
<sequence length="103" mass="10743">MESLSSFCFAACHIGSRTWAADGSKPGSSLMPLQSSDPATEFSATTTAYQASRIVRIVVSLQEVSPSAWPPSRFTPCALGSDTATIPVRNTALGAQSCRSSAD</sequence>
<dbReference type="EMBL" id="KV423973">
    <property type="protein sequence ID" value="KZT56704.1"/>
    <property type="molecule type" value="Genomic_DNA"/>
</dbReference>